<dbReference type="PANTHER" id="PTHR30486:SF6">
    <property type="entry name" value="TYPE IV PILUS RETRACTATION ATPASE PILT"/>
    <property type="match status" value="1"/>
</dbReference>
<sequence>MMNGTQMLAAEPIPTFPRARTGRANAYAEIDETTALRRKLAPLRQYLDRPGVIEVCVNKPGEVWVETFEGWKVFADDAITFAGMTELATAVATYTVQGTGVMAPLLSASLPSEERIQILQPPATPSDYVAVSLRKPMDSVMSLSDLEGSGLFMHAQNEHARRSADDERLLQLKEDGRLAEFLRQAVLARKTIVLAGATGSGKTTMMKALAAEIPANERLITIEDALELKLPKHPNKVNLLYSKGRQNAAKVTADQLLEACMRLRPDRVLLAEIRGEEAFSFLDGAASGHPGSITTVHAGSCDEAFERIALLTRKSGAGGGLSMPEIKQLAYSVIDVVVHFARVGANRKFAVTGVHYAPKGLAHGGA</sequence>
<evidence type="ECO:0000313" key="4">
    <source>
        <dbReference type="EMBL" id="NRF71377.1"/>
    </source>
</evidence>
<dbReference type="NCBIfam" id="TIGR02788">
    <property type="entry name" value="VirB11"/>
    <property type="match status" value="1"/>
</dbReference>
<dbReference type="Gene3D" id="3.40.50.300">
    <property type="entry name" value="P-loop containing nucleotide triphosphate hydrolases"/>
    <property type="match status" value="1"/>
</dbReference>
<evidence type="ECO:0000313" key="5">
    <source>
        <dbReference type="Proteomes" id="UP000737171"/>
    </source>
</evidence>
<keyword evidence="2" id="KW-0067">ATP-binding</keyword>
<comment type="subcellular location">
    <subcellularLocation>
        <location evidence="2">Cell inner membrane</location>
        <topology evidence="2">Peripheral membrane protein</topology>
        <orientation evidence="2">Cytoplasmic side</orientation>
    </subcellularLocation>
</comment>
<dbReference type="CDD" id="cd01130">
    <property type="entry name" value="VirB11-like_ATPase"/>
    <property type="match status" value="1"/>
</dbReference>
<evidence type="ECO:0000259" key="3">
    <source>
        <dbReference type="Pfam" id="PF00437"/>
    </source>
</evidence>
<evidence type="ECO:0000256" key="2">
    <source>
        <dbReference type="RuleBase" id="RU366071"/>
    </source>
</evidence>
<keyword evidence="2" id="KW-0472">Membrane</keyword>
<keyword evidence="2" id="KW-1003">Cell membrane</keyword>
<dbReference type="InterPro" id="IPR027417">
    <property type="entry name" value="P-loop_NTPase"/>
</dbReference>
<name>A0ABX2ES80_9BURK</name>
<comment type="caution">
    <text evidence="4">The sequence shown here is derived from an EMBL/GenBank/DDBJ whole genome shotgun (WGS) entry which is preliminary data.</text>
</comment>
<dbReference type="EMBL" id="JABRWJ010000011">
    <property type="protein sequence ID" value="NRF71377.1"/>
    <property type="molecule type" value="Genomic_DNA"/>
</dbReference>
<dbReference type="PANTHER" id="PTHR30486">
    <property type="entry name" value="TWITCHING MOTILITY PROTEIN PILT"/>
    <property type="match status" value="1"/>
</dbReference>
<dbReference type="InterPro" id="IPR001482">
    <property type="entry name" value="T2SS/T4SS_dom"/>
</dbReference>
<dbReference type="SUPFAM" id="SSF52540">
    <property type="entry name" value="P-loop containing nucleoside triphosphate hydrolases"/>
    <property type="match status" value="1"/>
</dbReference>
<keyword evidence="2" id="KW-0547">Nucleotide-binding</keyword>
<dbReference type="InterPro" id="IPR050921">
    <property type="entry name" value="T4SS_GSP_E_ATPase"/>
</dbReference>
<gene>
    <name evidence="4" type="primary">virB11</name>
    <name evidence="4" type="ORF">HLB44_30770</name>
</gene>
<dbReference type="InterPro" id="IPR014155">
    <property type="entry name" value="VirB11"/>
</dbReference>
<accession>A0ABX2ES80</accession>
<comment type="function">
    <text evidence="2">Part of the Type IV secretion system.</text>
</comment>
<dbReference type="Pfam" id="PF00437">
    <property type="entry name" value="T2SSE"/>
    <property type="match status" value="1"/>
</dbReference>
<reference evidence="4 5" key="1">
    <citation type="submission" date="2020-05" db="EMBL/GenBank/DDBJ databases">
        <title>Aquincola sp. isolate from soil.</title>
        <authorList>
            <person name="Han J."/>
            <person name="Kim D.-U."/>
        </authorList>
    </citation>
    <scope>NUCLEOTIDE SEQUENCE [LARGE SCALE GENOMIC DNA]</scope>
    <source>
        <strain evidence="4 5">S2</strain>
    </source>
</reference>
<feature type="domain" description="Bacterial type II secretion system protein E" evidence="3">
    <location>
        <begin position="41"/>
        <end position="333"/>
    </location>
</feature>
<proteinExistence type="inferred from homology"/>
<dbReference type="Gene3D" id="3.30.450.90">
    <property type="match status" value="1"/>
</dbReference>
<comment type="similarity">
    <text evidence="1 2">Belongs to the GSP E family.</text>
</comment>
<keyword evidence="5" id="KW-1185">Reference proteome</keyword>
<keyword evidence="2" id="KW-0997">Cell inner membrane</keyword>
<protein>
    <recommendedName>
        <fullName evidence="2">Type IV secretion system protein</fullName>
    </recommendedName>
</protein>
<dbReference type="Proteomes" id="UP000737171">
    <property type="component" value="Unassembled WGS sequence"/>
</dbReference>
<organism evidence="4 5">
    <name type="scientific">Pseudaquabacterium terrae</name>
    <dbReference type="NCBI Taxonomy" id="2732868"/>
    <lineage>
        <taxon>Bacteria</taxon>
        <taxon>Pseudomonadati</taxon>
        <taxon>Pseudomonadota</taxon>
        <taxon>Betaproteobacteria</taxon>
        <taxon>Burkholderiales</taxon>
        <taxon>Sphaerotilaceae</taxon>
        <taxon>Pseudaquabacterium</taxon>
    </lineage>
</organism>
<evidence type="ECO:0000256" key="1">
    <source>
        <dbReference type="ARBA" id="ARBA00006611"/>
    </source>
</evidence>
<dbReference type="RefSeq" id="WP_173132407.1">
    <property type="nucleotide sequence ID" value="NZ_JABRWJ010000011.1"/>
</dbReference>